<evidence type="ECO:0000313" key="1">
    <source>
        <dbReference type="EMBL" id="KAA2213606.1"/>
    </source>
</evidence>
<protein>
    <submittedName>
        <fullName evidence="1">Uncharacterized protein</fullName>
    </submittedName>
</protein>
<name>A0A5B2TGH6_9PROT</name>
<evidence type="ECO:0000313" key="2">
    <source>
        <dbReference type="Proteomes" id="UP000322110"/>
    </source>
</evidence>
<dbReference type="RefSeq" id="WP_149812110.1">
    <property type="nucleotide sequence ID" value="NZ_VUKA01000003.1"/>
</dbReference>
<dbReference type="OrthoDB" id="3078257at2"/>
<dbReference type="AlphaFoldDB" id="A0A5B2TGH6"/>
<gene>
    <name evidence="1" type="ORF">F0Q34_10285</name>
</gene>
<dbReference type="Proteomes" id="UP000322110">
    <property type="component" value="Unassembled WGS sequence"/>
</dbReference>
<keyword evidence="2" id="KW-1185">Reference proteome</keyword>
<organism evidence="1 2">
    <name type="scientific">Teichococcus oryzae</name>
    <dbReference type="NCBI Taxonomy" id="1608942"/>
    <lineage>
        <taxon>Bacteria</taxon>
        <taxon>Pseudomonadati</taxon>
        <taxon>Pseudomonadota</taxon>
        <taxon>Alphaproteobacteria</taxon>
        <taxon>Acetobacterales</taxon>
        <taxon>Roseomonadaceae</taxon>
        <taxon>Roseomonas</taxon>
    </lineage>
</organism>
<dbReference type="EMBL" id="VUKA01000003">
    <property type="protein sequence ID" value="KAA2213606.1"/>
    <property type="molecule type" value="Genomic_DNA"/>
</dbReference>
<accession>A0A5B2TGH6</accession>
<comment type="caution">
    <text evidence="1">The sequence shown here is derived from an EMBL/GenBank/DDBJ whole genome shotgun (WGS) entry which is preliminary data.</text>
</comment>
<sequence length="81" mass="8614">MFDKLIHADWSVSPGKRWVTPAERQAGRWVVGALALVGLSEASLDRAFAAAAGQGVLPECGELGMGRFPMGDGRHAPNVLR</sequence>
<reference evidence="1 2" key="1">
    <citation type="journal article" date="2015" name="Int. J. Syst. Evol. Microbiol.">
        <title>Roseomonas oryzae sp. nov., isolated from paddy rhizosphere soil.</title>
        <authorList>
            <person name="Ramaprasad E.V."/>
            <person name="Sasikala Ch."/>
            <person name="Ramana Ch.V."/>
        </authorList>
    </citation>
    <scope>NUCLEOTIDE SEQUENCE [LARGE SCALE GENOMIC DNA]</scope>
    <source>
        <strain evidence="1 2">KCTC 42542</strain>
    </source>
</reference>
<proteinExistence type="predicted"/>